<comment type="caution">
    <text evidence="9">The sequence shown here is derived from an EMBL/GenBank/DDBJ whole genome shotgun (WGS) entry which is preliminary data.</text>
</comment>
<accession>A0A419S1W4</accession>
<comment type="subcellular location">
    <subcellularLocation>
        <location evidence="1">Cell membrane</location>
        <topology evidence="1">Multi-pass membrane protein</topology>
    </subcellularLocation>
</comment>
<dbReference type="EMBL" id="MBTA01000030">
    <property type="protein sequence ID" value="RKD12465.1"/>
    <property type="molecule type" value="Genomic_DNA"/>
</dbReference>
<feature type="domain" description="GYF" evidence="8">
    <location>
        <begin position="6"/>
        <end position="50"/>
    </location>
</feature>
<dbReference type="InterPro" id="IPR051791">
    <property type="entry name" value="Pra-immunoreactive"/>
</dbReference>
<dbReference type="OrthoDB" id="9793824at2"/>
<organism evidence="9 10">
    <name type="scientific">Pelobium manganitolerans</name>
    <dbReference type="NCBI Taxonomy" id="1842495"/>
    <lineage>
        <taxon>Bacteria</taxon>
        <taxon>Pseudomonadati</taxon>
        <taxon>Bacteroidota</taxon>
        <taxon>Sphingobacteriia</taxon>
        <taxon>Sphingobacteriales</taxon>
        <taxon>Sphingobacteriaceae</taxon>
        <taxon>Pelobium</taxon>
    </lineage>
</organism>
<keyword evidence="3 6" id="KW-0812">Transmembrane</keyword>
<evidence type="ECO:0008006" key="11">
    <source>
        <dbReference type="Google" id="ProtNLM"/>
    </source>
</evidence>
<evidence type="ECO:0000313" key="10">
    <source>
        <dbReference type="Proteomes" id="UP000283433"/>
    </source>
</evidence>
<feature type="domain" description="RDD" evidence="7">
    <location>
        <begin position="68"/>
        <end position="192"/>
    </location>
</feature>
<dbReference type="RefSeq" id="WP_120183291.1">
    <property type="nucleotide sequence ID" value="NZ_CBINCU010000021.1"/>
</dbReference>
<keyword evidence="10" id="KW-1185">Reference proteome</keyword>
<feature type="transmembrane region" description="Helical" evidence="6">
    <location>
        <begin position="109"/>
        <end position="126"/>
    </location>
</feature>
<gene>
    <name evidence="9" type="ORF">BCY91_12535</name>
</gene>
<dbReference type="InterPro" id="IPR025640">
    <property type="entry name" value="GYF_2"/>
</dbReference>
<keyword evidence="2" id="KW-1003">Cell membrane</keyword>
<feature type="transmembrane region" description="Helical" evidence="6">
    <location>
        <begin position="162"/>
        <end position="180"/>
    </location>
</feature>
<sequence>MSEKLYYLVVGGKPTGPFSLSQLKEQGLKPDSFLKTADMPDYKEAQEMEEIRALFAFSKNYTAPQYFAGFDLRLLATAIDWFIVFGIFSLFELIMALIVADENTTQQNILSGIFLLPFLKIFYHIYMERHQQATIGKKLLNIKVTNLFGQKPTLKQISIRNVSKIISTLPFFLGYFYVFLNKKQQALHDKFAETLVIKDRLI</sequence>
<dbReference type="PANTHER" id="PTHR36115:SF6">
    <property type="entry name" value="PROLINE-RICH ANTIGEN HOMOLOG"/>
    <property type="match status" value="1"/>
</dbReference>
<dbReference type="Pfam" id="PF06271">
    <property type="entry name" value="RDD"/>
    <property type="match status" value="1"/>
</dbReference>
<dbReference type="PANTHER" id="PTHR36115">
    <property type="entry name" value="PROLINE-RICH ANTIGEN HOMOLOG-RELATED"/>
    <property type="match status" value="1"/>
</dbReference>
<dbReference type="Proteomes" id="UP000283433">
    <property type="component" value="Unassembled WGS sequence"/>
</dbReference>
<evidence type="ECO:0000256" key="5">
    <source>
        <dbReference type="ARBA" id="ARBA00023136"/>
    </source>
</evidence>
<dbReference type="GO" id="GO:0005886">
    <property type="term" value="C:plasma membrane"/>
    <property type="evidence" value="ECO:0007669"/>
    <property type="project" value="UniProtKB-SubCell"/>
</dbReference>
<evidence type="ECO:0000256" key="3">
    <source>
        <dbReference type="ARBA" id="ARBA00022692"/>
    </source>
</evidence>
<reference evidence="9 10" key="1">
    <citation type="submission" date="2016-07" db="EMBL/GenBank/DDBJ databases">
        <title>Genome of Pelobium manganitolerans.</title>
        <authorList>
            <person name="Wu S."/>
            <person name="Wang G."/>
        </authorList>
    </citation>
    <scope>NUCLEOTIDE SEQUENCE [LARGE SCALE GENOMIC DNA]</scope>
    <source>
        <strain evidence="9 10">YS-25</strain>
    </source>
</reference>
<dbReference type="Pfam" id="PF14237">
    <property type="entry name" value="GYF_2"/>
    <property type="match status" value="1"/>
</dbReference>
<evidence type="ECO:0000313" key="9">
    <source>
        <dbReference type="EMBL" id="RKD12465.1"/>
    </source>
</evidence>
<proteinExistence type="predicted"/>
<name>A0A419S1W4_9SPHI</name>
<keyword evidence="5 6" id="KW-0472">Membrane</keyword>
<feature type="transmembrane region" description="Helical" evidence="6">
    <location>
        <begin position="81"/>
        <end position="100"/>
    </location>
</feature>
<evidence type="ECO:0000256" key="2">
    <source>
        <dbReference type="ARBA" id="ARBA00022475"/>
    </source>
</evidence>
<keyword evidence="4 6" id="KW-1133">Transmembrane helix</keyword>
<evidence type="ECO:0000259" key="7">
    <source>
        <dbReference type="Pfam" id="PF06271"/>
    </source>
</evidence>
<dbReference type="AlphaFoldDB" id="A0A419S1W4"/>
<evidence type="ECO:0000256" key="1">
    <source>
        <dbReference type="ARBA" id="ARBA00004651"/>
    </source>
</evidence>
<evidence type="ECO:0000259" key="8">
    <source>
        <dbReference type="Pfam" id="PF14237"/>
    </source>
</evidence>
<protein>
    <recommendedName>
        <fullName evidence="11">RDD domain-containing protein</fullName>
    </recommendedName>
</protein>
<dbReference type="InterPro" id="IPR010432">
    <property type="entry name" value="RDD"/>
</dbReference>
<evidence type="ECO:0000256" key="6">
    <source>
        <dbReference type="SAM" id="Phobius"/>
    </source>
</evidence>
<evidence type="ECO:0000256" key="4">
    <source>
        <dbReference type="ARBA" id="ARBA00022989"/>
    </source>
</evidence>